<proteinExistence type="predicted"/>
<protein>
    <submittedName>
        <fullName evidence="1">Uncharacterized protein</fullName>
    </submittedName>
</protein>
<dbReference type="EMBL" id="CDSF01000140">
    <property type="protein sequence ID" value="CEP03095.1"/>
    <property type="molecule type" value="Genomic_DNA"/>
</dbReference>
<keyword evidence="3" id="KW-1185">Reference proteome</keyword>
<dbReference type="Proteomes" id="UP000039324">
    <property type="component" value="Unassembled WGS sequence"/>
</dbReference>
<evidence type="ECO:0000313" key="3">
    <source>
        <dbReference type="Proteomes" id="UP000039324"/>
    </source>
</evidence>
<accession>A0A0G4J6C8</accession>
<sequence>MSVHFKPDPLPNVDLAGVQAAAVAWRELQQVFPRMMYAGEHPPLLLVYYASYDDVDDVAYEKVGGLTPYAVVVGPVPVEVAVRNPGEPSPTTTIVPATPDPIPNAANAEAALAAADNVFRSAVSVVYHRSTNGTAILLAGHHSLKALVDAKRSGSLPVTLGGASVIHRMHSVELGHHPAAQQVLAPPPHGAGLGARHNDPDLFPGTQLLGPHGMQACSGPFTKKYPHSKVKGWIPSHGLVRPFRDRWAHRLRKSFFNLFTRRTASAERRFLWKPVRHSCENGTIDVGIVRKCLDDMQRVFDTDDCMSSPSDIALYTVEKGMSDCVTNVVNVESIGGMLGIHLGSWGTIDDLVPGEEYEFYPEALNLGVVRCRMMHQIARMRIIDSNDRVRRTLSVAVLICSLPTRFLRGACGTPIFLRRGDTGQILGVVRFMMQPGTGDSSEIFITTIPDEIRNRLLI</sequence>
<evidence type="ECO:0000313" key="2">
    <source>
        <dbReference type="EMBL" id="SPR01746.1"/>
    </source>
</evidence>
<reference evidence="1 3" key="1">
    <citation type="submission" date="2015-02" db="EMBL/GenBank/DDBJ databases">
        <authorList>
            <person name="Chooi Y.-H."/>
        </authorList>
    </citation>
    <scope>NUCLEOTIDE SEQUENCE [LARGE SCALE GENOMIC DNA]</scope>
    <source>
        <strain evidence="1">E3</strain>
    </source>
</reference>
<dbReference type="AlphaFoldDB" id="A0A0G4J6C8"/>
<keyword evidence="2" id="KW-0496">Mitochondrion</keyword>
<evidence type="ECO:0000313" key="4">
    <source>
        <dbReference type="Proteomes" id="UP000290189"/>
    </source>
</evidence>
<evidence type="ECO:0000313" key="1">
    <source>
        <dbReference type="EMBL" id="CEP03095.1"/>
    </source>
</evidence>
<geneLocation type="mitochondrion" evidence="2"/>
<name>A0A0G4J6C8_PLABS</name>
<organism evidence="1 3">
    <name type="scientific">Plasmodiophora brassicae</name>
    <name type="common">Clubroot disease agent</name>
    <dbReference type="NCBI Taxonomy" id="37360"/>
    <lineage>
        <taxon>Eukaryota</taxon>
        <taxon>Sar</taxon>
        <taxon>Rhizaria</taxon>
        <taxon>Endomyxa</taxon>
        <taxon>Phytomyxea</taxon>
        <taxon>Plasmodiophorida</taxon>
        <taxon>Plasmodiophoridae</taxon>
        <taxon>Plasmodiophora</taxon>
    </lineage>
</organism>
<reference evidence="2 4" key="2">
    <citation type="submission" date="2018-03" db="EMBL/GenBank/DDBJ databases">
        <authorList>
            <person name="Fogelqvist J."/>
        </authorList>
    </citation>
    <scope>NUCLEOTIDE SEQUENCE [LARGE SCALE GENOMIC DNA]</scope>
</reference>
<gene>
    <name evidence="1" type="ORF">PBRA_009313</name>
    <name evidence="2" type="ORF">PLBR_LOCUS8961</name>
</gene>
<dbReference type="EMBL" id="OVEO01000019">
    <property type="protein sequence ID" value="SPR01746.1"/>
    <property type="molecule type" value="Genomic_DNA"/>
</dbReference>
<dbReference type="Proteomes" id="UP000290189">
    <property type="component" value="Unassembled WGS sequence"/>
</dbReference>